<evidence type="ECO:0000259" key="2">
    <source>
        <dbReference type="PROSITE" id="PS50106"/>
    </source>
</evidence>
<dbReference type="GO" id="GO:0007165">
    <property type="term" value="P:signal transduction"/>
    <property type="evidence" value="ECO:0007669"/>
    <property type="project" value="TreeGrafter"/>
</dbReference>
<sequence length="248" mass="27025">MSHRFVTVRRGSPAARCGQIQPGDQLEEVEGRPVSGLHHRDLAQILRRAGNTLRLSVTPQHRKSEPEHSRSKQDQNTPTDPLRLSVSSEGAAPSEGVDVELERGPTGFGFSLRGGSEYNMGLYVLGLMDGGPAQRSNRIKLVEINSESTAGMTHSQAVEQIRRGGQRIRLVLKKGNGYVPDYGELSHPSDWICWDVSLPPRSIRALLGHAESPGRPESVPGPWLKPNGQKLTRVLSGSRPAPRGLAAF</sequence>
<feature type="domain" description="PDZ" evidence="2">
    <location>
        <begin position="98"/>
        <end position="176"/>
    </location>
</feature>
<reference evidence="3" key="1">
    <citation type="submission" date="2025-08" db="UniProtKB">
        <authorList>
            <consortium name="Ensembl"/>
        </authorList>
    </citation>
    <scope>IDENTIFICATION</scope>
</reference>
<dbReference type="SUPFAM" id="SSF50156">
    <property type="entry name" value="PDZ domain-like"/>
    <property type="match status" value="2"/>
</dbReference>
<dbReference type="SMART" id="SM00228">
    <property type="entry name" value="PDZ"/>
    <property type="match status" value="2"/>
</dbReference>
<feature type="compositionally biased region" description="Basic and acidic residues" evidence="1">
    <location>
        <begin position="62"/>
        <end position="73"/>
    </location>
</feature>
<dbReference type="InterPro" id="IPR036034">
    <property type="entry name" value="PDZ_sf"/>
</dbReference>
<dbReference type="Pfam" id="PF17820">
    <property type="entry name" value="PDZ_6"/>
    <property type="match status" value="1"/>
</dbReference>
<dbReference type="STRING" id="30732.ENSOMEP00000026251"/>
<feature type="region of interest" description="Disordered" evidence="1">
    <location>
        <begin position="211"/>
        <end position="248"/>
    </location>
</feature>
<keyword evidence="4" id="KW-1185">Reference proteome</keyword>
<organism evidence="3 4">
    <name type="scientific">Oryzias melastigma</name>
    <name type="common">Marine medaka</name>
    <dbReference type="NCBI Taxonomy" id="30732"/>
    <lineage>
        <taxon>Eukaryota</taxon>
        <taxon>Metazoa</taxon>
        <taxon>Chordata</taxon>
        <taxon>Craniata</taxon>
        <taxon>Vertebrata</taxon>
        <taxon>Euteleostomi</taxon>
        <taxon>Actinopterygii</taxon>
        <taxon>Neopterygii</taxon>
        <taxon>Teleostei</taxon>
        <taxon>Neoteleostei</taxon>
        <taxon>Acanthomorphata</taxon>
        <taxon>Ovalentaria</taxon>
        <taxon>Atherinomorphae</taxon>
        <taxon>Beloniformes</taxon>
        <taxon>Adrianichthyidae</taxon>
        <taxon>Oryziinae</taxon>
        <taxon>Oryzias</taxon>
    </lineage>
</organism>
<evidence type="ECO:0000313" key="4">
    <source>
        <dbReference type="Proteomes" id="UP000261560"/>
    </source>
</evidence>
<dbReference type="Ensembl" id="ENSOMET00000005081.1">
    <property type="protein sequence ID" value="ENSOMEP00000026251.1"/>
    <property type="gene ID" value="ENSOMEG00000007935.1"/>
</dbReference>
<dbReference type="PaxDb" id="30732-ENSOMEP00000026251"/>
<dbReference type="PROSITE" id="PS50106">
    <property type="entry name" value="PDZ"/>
    <property type="match status" value="2"/>
</dbReference>
<reference evidence="3" key="2">
    <citation type="submission" date="2025-09" db="UniProtKB">
        <authorList>
            <consortium name="Ensembl"/>
        </authorList>
    </citation>
    <scope>IDENTIFICATION</scope>
</reference>
<dbReference type="Proteomes" id="UP000261560">
    <property type="component" value="Unplaced"/>
</dbReference>
<dbReference type="PANTHER" id="PTHR10316">
    <property type="entry name" value="MEMBRANE ASSOCIATED GUANYLATE KINASE-RELATED"/>
    <property type="match status" value="1"/>
</dbReference>
<dbReference type="OMA" id="ITPRHRM"/>
<evidence type="ECO:0000313" key="3">
    <source>
        <dbReference type="Ensembl" id="ENSOMEP00000026251.1"/>
    </source>
</evidence>
<dbReference type="AlphaFoldDB" id="A0A3B3D8Q4"/>
<dbReference type="InterPro" id="IPR001478">
    <property type="entry name" value="PDZ"/>
</dbReference>
<dbReference type="GO" id="GO:0005737">
    <property type="term" value="C:cytoplasm"/>
    <property type="evidence" value="ECO:0007669"/>
    <property type="project" value="TreeGrafter"/>
</dbReference>
<dbReference type="InterPro" id="IPR041489">
    <property type="entry name" value="PDZ_6"/>
</dbReference>
<dbReference type="GeneTree" id="ENSGT00940000164755"/>
<dbReference type="GO" id="GO:0005911">
    <property type="term" value="C:cell-cell junction"/>
    <property type="evidence" value="ECO:0007669"/>
    <property type="project" value="TreeGrafter"/>
</dbReference>
<dbReference type="FunFam" id="2.30.42.10:FF:000249">
    <property type="entry name" value="membrane-associated guanylate kinase, WW and PDZ domain-containing protein 1-like isoform X2"/>
    <property type="match status" value="1"/>
</dbReference>
<feature type="domain" description="PDZ" evidence="2">
    <location>
        <begin position="1"/>
        <end position="61"/>
    </location>
</feature>
<dbReference type="PANTHER" id="PTHR10316:SF41">
    <property type="entry name" value="MAGI FAMILY MEMBER, X-LINKED A-RELATED"/>
    <property type="match status" value="1"/>
</dbReference>
<accession>A0A3B3D8Q4</accession>
<feature type="region of interest" description="Disordered" evidence="1">
    <location>
        <begin position="50"/>
        <end position="102"/>
    </location>
</feature>
<protein>
    <recommendedName>
        <fullName evidence="2">PDZ domain-containing protein</fullName>
    </recommendedName>
</protein>
<proteinExistence type="predicted"/>
<dbReference type="Pfam" id="PF00595">
    <property type="entry name" value="PDZ"/>
    <property type="match status" value="1"/>
</dbReference>
<name>A0A3B3D8Q4_ORYME</name>
<evidence type="ECO:0000256" key="1">
    <source>
        <dbReference type="SAM" id="MobiDB-lite"/>
    </source>
</evidence>
<dbReference type="Gene3D" id="2.30.42.10">
    <property type="match status" value="2"/>
</dbReference>